<evidence type="ECO:0000313" key="3">
    <source>
        <dbReference type="EMBL" id="TBU02725.1"/>
    </source>
</evidence>
<dbReference type="Proteomes" id="UP000292362">
    <property type="component" value="Unassembled WGS sequence"/>
</dbReference>
<evidence type="ECO:0000313" key="4">
    <source>
        <dbReference type="Proteomes" id="UP000292362"/>
    </source>
</evidence>
<sequence length="58" mass="6017">MSYDGSHAETSTEEGTGALGEGKVSSPLFCILLHVWLGGGGVIVVKTICSIIISCNYD</sequence>
<keyword evidence="2" id="KW-0812">Transmembrane</keyword>
<reference evidence="3 4" key="1">
    <citation type="submission" date="2017-12" db="EMBL/GenBank/DDBJ databases">
        <authorList>
            <person name="Pombert J.-F."/>
            <person name="Haag K.L."/>
            <person name="Ebert D."/>
        </authorList>
    </citation>
    <scope>NUCLEOTIDE SEQUENCE [LARGE SCALE GENOMIC DNA]</scope>
    <source>
        <strain evidence="3">FI-OER-3-3</strain>
    </source>
</reference>
<comment type="caution">
    <text evidence="3">The sequence shown here is derived from an EMBL/GenBank/DDBJ whole genome shotgun (WGS) entry which is preliminary data.</text>
</comment>
<keyword evidence="2" id="KW-1133">Transmembrane helix</keyword>
<accession>A0A4Q9L6C0</accession>
<name>A0A4Q9L6C0_9MICR</name>
<proteinExistence type="predicted"/>
<dbReference type="VEuPathDB" id="MicrosporidiaDB:CWI37_0424p0010"/>
<feature type="region of interest" description="Disordered" evidence="1">
    <location>
        <begin position="1"/>
        <end position="21"/>
    </location>
</feature>
<keyword evidence="2" id="KW-0472">Membrane</keyword>
<dbReference type="EMBL" id="PITJ01000424">
    <property type="protein sequence ID" value="TBU02725.1"/>
    <property type="molecule type" value="Genomic_DNA"/>
</dbReference>
<gene>
    <name evidence="3" type="ORF">CWI37_0424p0010</name>
</gene>
<evidence type="ECO:0000256" key="1">
    <source>
        <dbReference type="SAM" id="MobiDB-lite"/>
    </source>
</evidence>
<evidence type="ECO:0000256" key="2">
    <source>
        <dbReference type="SAM" id="Phobius"/>
    </source>
</evidence>
<protein>
    <submittedName>
        <fullName evidence="3">Uncharacterized protein</fullName>
    </submittedName>
</protein>
<dbReference type="AlphaFoldDB" id="A0A4Q9L6C0"/>
<feature type="transmembrane region" description="Helical" evidence="2">
    <location>
        <begin position="31"/>
        <end position="53"/>
    </location>
</feature>
<organism evidence="3 4">
    <name type="scientific">Hamiltosporidium tvaerminnensis</name>
    <dbReference type="NCBI Taxonomy" id="1176355"/>
    <lineage>
        <taxon>Eukaryota</taxon>
        <taxon>Fungi</taxon>
        <taxon>Fungi incertae sedis</taxon>
        <taxon>Microsporidia</taxon>
        <taxon>Dubosqiidae</taxon>
        <taxon>Hamiltosporidium</taxon>
    </lineage>
</organism>